<organism evidence="2 3">
    <name type="scientific">Candidatus Vogelbacteria bacterium RIFOXYD1_FULL_51_18</name>
    <dbReference type="NCBI Taxonomy" id="1802440"/>
    <lineage>
        <taxon>Bacteria</taxon>
        <taxon>Candidatus Vogeliibacteriota</taxon>
    </lineage>
</organism>
<keyword evidence="1" id="KW-0472">Membrane</keyword>
<feature type="transmembrane region" description="Helical" evidence="1">
    <location>
        <begin position="44"/>
        <end position="64"/>
    </location>
</feature>
<dbReference type="STRING" id="1802440.A2569_03245"/>
<protein>
    <submittedName>
        <fullName evidence="2">Uncharacterized protein</fullName>
    </submittedName>
</protein>
<comment type="caution">
    <text evidence="2">The sequence shown here is derived from an EMBL/GenBank/DDBJ whole genome shotgun (WGS) entry which is preliminary data.</text>
</comment>
<reference evidence="2 3" key="1">
    <citation type="journal article" date="2016" name="Nat. Commun.">
        <title>Thousands of microbial genomes shed light on interconnected biogeochemical processes in an aquifer system.</title>
        <authorList>
            <person name="Anantharaman K."/>
            <person name="Brown C.T."/>
            <person name="Hug L.A."/>
            <person name="Sharon I."/>
            <person name="Castelle C.J."/>
            <person name="Probst A.J."/>
            <person name="Thomas B.C."/>
            <person name="Singh A."/>
            <person name="Wilkins M.J."/>
            <person name="Karaoz U."/>
            <person name="Brodie E.L."/>
            <person name="Williams K.H."/>
            <person name="Hubbard S.S."/>
            <person name="Banfield J.F."/>
        </authorList>
    </citation>
    <scope>NUCLEOTIDE SEQUENCE [LARGE SCALE GENOMIC DNA]</scope>
</reference>
<dbReference type="AlphaFoldDB" id="A0A1G2QKY3"/>
<keyword evidence="1" id="KW-0812">Transmembrane</keyword>
<name>A0A1G2QKY3_9BACT</name>
<gene>
    <name evidence="2" type="ORF">A2569_03245</name>
</gene>
<accession>A0A1G2QKY3</accession>
<evidence type="ECO:0000313" key="2">
    <source>
        <dbReference type="EMBL" id="OHA60759.1"/>
    </source>
</evidence>
<sequence>MQEIKRIEELLKHYTAQTLKLLRRLSDRDVERWEYSPYNDWYRLSWGLLVLVCLSVLLHGYVWIMAQEITQRKSEQYQSMTAVSAQELSRAVAAQAAREAEYERILTER</sequence>
<keyword evidence="1" id="KW-1133">Transmembrane helix</keyword>
<proteinExistence type="predicted"/>
<dbReference type="EMBL" id="MHTL01000009">
    <property type="protein sequence ID" value="OHA60759.1"/>
    <property type="molecule type" value="Genomic_DNA"/>
</dbReference>
<evidence type="ECO:0000256" key="1">
    <source>
        <dbReference type="SAM" id="Phobius"/>
    </source>
</evidence>
<dbReference type="Proteomes" id="UP000177090">
    <property type="component" value="Unassembled WGS sequence"/>
</dbReference>
<evidence type="ECO:0000313" key="3">
    <source>
        <dbReference type="Proteomes" id="UP000177090"/>
    </source>
</evidence>